<dbReference type="GO" id="GO:0050660">
    <property type="term" value="F:flavin adenine dinucleotide binding"/>
    <property type="evidence" value="ECO:0007669"/>
    <property type="project" value="TreeGrafter"/>
</dbReference>
<dbReference type="Gene3D" id="3.40.50.970">
    <property type="match status" value="2"/>
</dbReference>
<dbReference type="EMBL" id="QRAP01000004">
    <property type="protein sequence ID" value="RDK92009.1"/>
    <property type="molecule type" value="Genomic_DNA"/>
</dbReference>
<dbReference type="SUPFAM" id="SSF52518">
    <property type="entry name" value="Thiamin diphosphate-binding fold (THDP-binding)"/>
    <property type="match status" value="2"/>
</dbReference>
<dbReference type="CDD" id="cd00568">
    <property type="entry name" value="TPP_enzymes"/>
    <property type="match status" value="1"/>
</dbReference>
<comment type="caution">
    <text evidence="4">The sequence shown here is derived from an EMBL/GenBank/DDBJ whole genome shotgun (WGS) entry which is preliminary data.</text>
</comment>
<dbReference type="GO" id="GO:0009099">
    <property type="term" value="P:L-valine biosynthetic process"/>
    <property type="evidence" value="ECO:0007669"/>
    <property type="project" value="TreeGrafter"/>
</dbReference>
<dbReference type="PANTHER" id="PTHR18968">
    <property type="entry name" value="THIAMINE PYROPHOSPHATE ENZYMES"/>
    <property type="match status" value="1"/>
</dbReference>
<dbReference type="GO" id="GO:0030976">
    <property type="term" value="F:thiamine pyrophosphate binding"/>
    <property type="evidence" value="ECO:0007669"/>
    <property type="project" value="InterPro"/>
</dbReference>
<evidence type="ECO:0000256" key="1">
    <source>
        <dbReference type="ARBA" id="ARBA00007812"/>
    </source>
</evidence>
<dbReference type="PANTHER" id="PTHR18968:SF142">
    <property type="entry name" value="ACETOLACTATE SYNTHASE"/>
    <property type="match status" value="1"/>
</dbReference>
<dbReference type="Gene3D" id="3.40.50.1220">
    <property type="entry name" value="TPP-binding domain"/>
    <property type="match status" value="1"/>
</dbReference>
<keyword evidence="2" id="KW-0786">Thiamine pyrophosphate</keyword>
<evidence type="ECO:0000256" key="2">
    <source>
        <dbReference type="ARBA" id="ARBA00023052"/>
    </source>
</evidence>
<evidence type="ECO:0000313" key="4">
    <source>
        <dbReference type="EMBL" id="RDK92009.1"/>
    </source>
</evidence>
<dbReference type="InterPro" id="IPR011766">
    <property type="entry name" value="TPP_enzyme_TPP-bd"/>
</dbReference>
<dbReference type="GO" id="GO:0003984">
    <property type="term" value="F:acetolactate synthase activity"/>
    <property type="evidence" value="ECO:0007669"/>
    <property type="project" value="TreeGrafter"/>
</dbReference>
<proteinExistence type="inferred from homology"/>
<dbReference type="GO" id="GO:0000287">
    <property type="term" value="F:magnesium ion binding"/>
    <property type="evidence" value="ECO:0007669"/>
    <property type="project" value="InterPro"/>
</dbReference>
<dbReference type="OrthoDB" id="2254214at2"/>
<dbReference type="InterPro" id="IPR000399">
    <property type="entry name" value="TPP-bd_CS"/>
</dbReference>
<comment type="similarity">
    <text evidence="1">Belongs to the TPP enzyme family.</text>
</comment>
<dbReference type="PROSITE" id="PS00187">
    <property type="entry name" value="TPP_ENZYMES"/>
    <property type="match status" value="1"/>
</dbReference>
<dbReference type="InterPro" id="IPR029035">
    <property type="entry name" value="DHS-like_NAD/FAD-binding_dom"/>
</dbReference>
<protein>
    <submittedName>
        <fullName evidence="4">Acetolactate synthase-1/2/3 large subunit</fullName>
    </submittedName>
</protein>
<dbReference type="AlphaFoldDB" id="A0A370QRX1"/>
<dbReference type="GO" id="GO:0009097">
    <property type="term" value="P:isoleucine biosynthetic process"/>
    <property type="evidence" value="ECO:0007669"/>
    <property type="project" value="TreeGrafter"/>
</dbReference>
<evidence type="ECO:0000313" key="5">
    <source>
        <dbReference type="Proteomes" id="UP000254848"/>
    </source>
</evidence>
<organism evidence="4 5">
    <name type="scientific">Enterobacillus tribolii</name>
    <dbReference type="NCBI Taxonomy" id="1487935"/>
    <lineage>
        <taxon>Bacteria</taxon>
        <taxon>Pseudomonadati</taxon>
        <taxon>Pseudomonadota</taxon>
        <taxon>Gammaproteobacteria</taxon>
        <taxon>Enterobacterales</taxon>
        <taxon>Hafniaceae</taxon>
        <taxon>Enterobacillus</taxon>
    </lineage>
</organism>
<name>A0A370QRX1_9GAMM</name>
<dbReference type="InterPro" id="IPR029061">
    <property type="entry name" value="THDP-binding"/>
</dbReference>
<accession>A0A370QRX1</accession>
<dbReference type="RefSeq" id="WP_115458338.1">
    <property type="nucleotide sequence ID" value="NZ_QRAP01000004.1"/>
</dbReference>
<dbReference type="GO" id="GO:0005948">
    <property type="term" value="C:acetolactate synthase complex"/>
    <property type="evidence" value="ECO:0007669"/>
    <property type="project" value="TreeGrafter"/>
</dbReference>
<reference evidence="4 5" key="1">
    <citation type="submission" date="2018-07" db="EMBL/GenBank/DDBJ databases">
        <title>Genomic Encyclopedia of Type Strains, Phase IV (KMG-IV): sequencing the most valuable type-strain genomes for metagenomic binning, comparative biology and taxonomic classification.</title>
        <authorList>
            <person name="Goeker M."/>
        </authorList>
    </citation>
    <scope>NUCLEOTIDE SEQUENCE [LARGE SCALE GENOMIC DNA]</scope>
    <source>
        <strain evidence="4 5">DSM 103736</strain>
    </source>
</reference>
<sequence>MSDNVVEETELTGYQLLHNTLFDWGITRYAGVTGGGVIHFLKSLNPLVDFSAEEPCFFSIGEYSAGFIPLGYYLSSGNIAAAVATTGAASKLLSCGLSDAKLHDIPAVYIIPLSGEEARGYAPLQDTSEAGNNVVVQLRSELPDSVFVLDSAETIAEKLLAAHSQLVNAKPVVLVLLHSALNHPVAVTAQVAAAPAVPAPADFPADFYDEFRRDVDGRRLVLLVGEEMMHYPDAAELTTLFCQTLRCAAVWSINGANAISRGNPYGFGYISFGGNDEALSLYQSLGKDDVLLVLGACPDEYTVNLHKFSAAKTFFVSNYPGGYGQIGNSFAHMAQASYRHVFCPLDRLLRNLLAAAGQQPFGNIPSCPAPGNLNHRQYPAPRDGFVDMSELYQRLDHWWPANSIGFDDVCLSYKDRQYVTQRPNDNIHFYSLYRGSAMGGAFGAAVGAKLSSPSRPVFLFTGDGCFRLFSGGLGEVSELGLVIFLLNNASFSIVSQGLPIILPDVEEKNYHSYLKPLDYCAIARACGWEAERLSPDLSNLDVLLARTAGSPVKSLLIDVPMDAQQLLGRNPRVRNL</sequence>
<dbReference type="Proteomes" id="UP000254848">
    <property type="component" value="Unassembled WGS sequence"/>
</dbReference>
<evidence type="ECO:0000259" key="3">
    <source>
        <dbReference type="Pfam" id="PF02775"/>
    </source>
</evidence>
<dbReference type="InterPro" id="IPR045229">
    <property type="entry name" value="TPP_enz"/>
</dbReference>
<dbReference type="Pfam" id="PF02775">
    <property type="entry name" value="TPP_enzyme_C"/>
    <property type="match status" value="1"/>
</dbReference>
<gene>
    <name evidence="4" type="ORF">C8D90_104161</name>
</gene>
<keyword evidence="5" id="KW-1185">Reference proteome</keyword>
<dbReference type="SUPFAM" id="SSF52467">
    <property type="entry name" value="DHS-like NAD/FAD-binding domain"/>
    <property type="match status" value="1"/>
</dbReference>
<feature type="domain" description="Thiamine pyrophosphate enzyme TPP-binding" evidence="3">
    <location>
        <begin position="429"/>
        <end position="548"/>
    </location>
</feature>